<evidence type="ECO:0000313" key="1">
    <source>
        <dbReference type="EMBL" id="MCQ4793512.1"/>
    </source>
</evidence>
<dbReference type="EMBL" id="JANFYM010000010">
    <property type="protein sequence ID" value="MCQ4793512.1"/>
    <property type="molecule type" value="Genomic_DNA"/>
</dbReference>
<evidence type="ECO:0000313" key="2">
    <source>
        <dbReference type="Proteomes" id="UP001206013"/>
    </source>
</evidence>
<comment type="caution">
    <text evidence="1">The sequence shown here is derived from an EMBL/GenBank/DDBJ whole genome shotgun (WGS) entry which is preliminary data.</text>
</comment>
<gene>
    <name evidence="1" type="ORF">NE692_08580</name>
</gene>
<protein>
    <submittedName>
        <fullName evidence="1">Uncharacterized protein</fullName>
    </submittedName>
</protein>
<proteinExistence type="predicted"/>
<reference evidence="1" key="1">
    <citation type="submission" date="2022-06" db="EMBL/GenBank/DDBJ databases">
        <title>Isolation of gut microbiota from human fecal samples.</title>
        <authorList>
            <person name="Pamer E.G."/>
            <person name="Barat B."/>
            <person name="Waligurski E."/>
            <person name="Medina S."/>
            <person name="Paddock L."/>
            <person name="Mostad J."/>
        </authorList>
    </citation>
    <scope>NUCLEOTIDE SEQUENCE</scope>
    <source>
        <strain evidence="1">SL.1.01</strain>
    </source>
</reference>
<dbReference type="RefSeq" id="WP_256134539.1">
    <property type="nucleotide sequence ID" value="NZ_JANFYM010000010.1"/>
</dbReference>
<accession>A0AAW5JZL9</accession>
<organism evidence="1 2">
    <name type="scientific">Bifidobacterium adolescentis</name>
    <dbReference type="NCBI Taxonomy" id="1680"/>
    <lineage>
        <taxon>Bacteria</taxon>
        <taxon>Bacillati</taxon>
        <taxon>Actinomycetota</taxon>
        <taxon>Actinomycetes</taxon>
        <taxon>Bifidobacteriales</taxon>
        <taxon>Bifidobacteriaceae</taxon>
        <taxon>Bifidobacterium</taxon>
    </lineage>
</organism>
<sequence>MPNQTTILAQHGLIKADTATWTDWQTIDSHRDKRFSFPLEWKQIQQILTDHPTLRPYLYLSTGLDGLVLLDVETGETANAQPLIFDTLSNKNNTMFQMVEQYIRRWNETTPTKTLIQQGRTDEAKQQIDHATALAPTALMELIYQLVPWKELHDKQYQRMTALNVRKNEEYPSRQFDRHLVKLLQQTKPCIGGEGALEKTFDKPITVYRGEIDKSVHMGLSWTSSLEVAEKFASRFSKQGSVLKTVLEPKEILAAYADDGEHEVLAIVSEDTVNAIL</sequence>
<dbReference type="Proteomes" id="UP001206013">
    <property type="component" value="Unassembled WGS sequence"/>
</dbReference>
<dbReference type="AlphaFoldDB" id="A0AAW5JZL9"/>
<name>A0AAW5JZL9_BIFAD</name>